<dbReference type="OrthoDB" id="10589378at2759"/>
<keyword evidence="1" id="KW-0175">Coiled coil</keyword>
<comment type="caution">
    <text evidence="3">The sequence shown here is derived from an EMBL/GenBank/DDBJ whole genome shotgun (WGS) entry which is preliminary data.</text>
</comment>
<dbReference type="AlphaFoldDB" id="A0A9P3G1F8"/>
<feature type="region of interest" description="Disordered" evidence="2">
    <location>
        <begin position="1"/>
        <end position="35"/>
    </location>
</feature>
<dbReference type="EMBL" id="BPQB01000004">
    <property type="protein sequence ID" value="GJE86496.1"/>
    <property type="molecule type" value="Genomic_DNA"/>
</dbReference>
<feature type="coiled-coil region" evidence="1">
    <location>
        <begin position="48"/>
        <end position="109"/>
    </location>
</feature>
<accession>A0A9P3G1F8</accession>
<evidence type="ECO:0000256" key="1">
    <source>
        <dbReference type="SAM" id="Coils"/>
    </source>
</evidence>
<feature type="compositionally biased region" description="Basic and acidic residues" evidence="2">
    <location>
        <begin position="18"/>
        <end position="35"/>
    </location>
</feature>
<evidence type="ECO:0000313" key="3">
    <source>
        <dbReference type="EMBL" id="GJE86496.1"/>
    </source>
</evidence>
<sequence>MNGTSQSDAARPSNAGRNGDDHASHAETYEFDPHDKPLHDYVRLLSRAVVAHQKVEKLRKERQRHEALLRLGESDNMPTQARDTLRRRIDENERDIRESRDELSDILARLRLSSEVKKALSHDDPAALLEEVSSLKTRVAEVKAHLGPTSLVDGSEDGEIVERHVIPVADVPMEVIMEEEDAQPTPTTSLPRDVEKFKRRVTQRLAALADDVAKVEGQLYQEKDDYQDEVNTYIKGRVEQLHLQSPRSPQCSANASDGLQQLEADLAATKDEMQTLKAAVKGFKTRAEMAEAENELLRGKNAVLQDIKDYLEKQLQQVEADQAAKIAVMQDEVRKLSTTITQLTSQPPAPTPDLKHLADAILPYARERVREDITVQCGRALGEIQQVLQGNKQEVLNDVRRCLALAVGCEEISTKGTESTRANAEQPART</sequence>
<proteinExistence type="predicted"/>
<keyword evidence="4" id="KW-1185">Reference proteome</keyword>
<organism evidence="3 4">
    <name type="scientific">Phanerochaete sordida</name>
    <dbReference type="NCBI Taxonomy" id="48140"/>
    <lineage>
        <taxon>Eukaryota</taxon>
        <taxon>Fungi</taxon>
        <taxon>Dikarya</taxon>
        <taxon>Basidiomycota</taxon>
        <taxon>Agaricomycotina</taxon>
        <taxon>Agaricomycetes</taxon>
        <taxon>Polyporales</taxon>
        <taxon>Phanerochaetaceae</taxon>
        <taxon>Phanerochaete</taxon>
    </lineage>
</organism>
<reference evidence="3 4" key="1">
    <citation type="submission" date="2021-08" db="EMBL/GenBank/DDBJ databases">
        <title>Draft Genome Sequence of Phanerochaete sordida strain YK-624.</title>
        <authorList>
            <person name="Mori T."/>
            <person name="Dohra H."/>
            <person name="Suzuki T."/>
            <person name="Kawagishi H."/>
            <person name="Hirai H."/>
        </authorList>
    </citation>
    <scope>NUCLEOTIDE SEQUENCE [LARGE SCALE GENOMIC DNA]</scope>
    <source>
        <strain evidence="3 4">YK-624</strain>
    </source>
</reference>
<gene>
    <name evidence="3" type="ORF">PsYK624_025760</name>
</gene>
<evidence type="ECO:0000256" key="2">
    <source>
        <dbReference type="SAM" id="MobiDB-lite"/>
    </source>
</evidence>
<feature type="coiled-coil region" evidence="1">
    <location>
        <begin position="252"/>
        <end position="346"/>
    </location>
</feature>
<protein>
    <submittedName>
        <fullName evidence="3">Uncharacterized protein</fullName>
    </submittedName>
</protein>
<name>A0A9P3G1F8_9APHY</name>
<dbReference type="Proteomes" id="UP000703269">
    <property type="component" value="Unassembled WGS sequence"/>
</dbReference>
<evidence type="ECO:0000313" key="4">
    <source>
        <dbReference type="Proteomes" id="UP000703269"/>
    </source>
</evidence>